<evidence type="ECO:0000256" key="1">
    <source>
        <dbReference type="SAM" id="SignalP"/>
    </source>
</evidence>
<protein>
    <submittedName>
        <fullName evidence="2">Uncharacterized protein</fullName>
    </submittedName>
</protein>
<sequence length="98" mass="10538">MWLVFLGNIVVWTTVQLKNSQLPEVAANHMIKLGGWMHSSCSEHGVYEKALRAGRVSVTWLSAVDREAAFSQRLLCSAAAILGTVARVVENAAAAGQS</sequence>
<dbReference type="EMBL" id="JANBOI010003613">
    <property type="protein sequence ID" value="KAJ1718268.1"/>
    <property type="molecule type" value="Genomic_DNA"/>
</dbReference>
<comment type="caution">
    <text evidence="2">The sequence shown here is derived from an EMBL/GenBank/DDBJ whole genome shotgun (WGS) entry which is preliminary data.</text>
</comment>
<dbReference type="Proteomes" id="UP001143981">
    <property type="component" value="Unassembled WGS sequence"/>
</dbReference>
<feature type="signal peptide" evidence="1">
    <location>
        <begin position="1"/>
        <end position="17"/>
    </location>
</feature>
<evidence type="ECO:0000313" key="2">
    <source>
        <dbReference type="EMBL" id="KAJ1718268.1"/>
    </source>
</evidence>
<keyword evidence="3" id="KW-1185">Reference proteome</keyword>
<dbReference type="AlphaFoldDB" id="A0A9W7XTN5"/>
<reference evidence="2" key="1">
    <citation type="submission" date="2022-07" db="EMBL/GenBank/DDBJ databases">
        <title>Phylogenomic reconstructions and comparative analyses of Kickxellomycotina fungi.</title>
        <authorList>
            <person name="Reynolds N.K."/>
            <person name="Stajich J.E."/>
            <person name="Barry K."/>
            <person name="Grigoriev I.V."/>
            <person name="Crous P."/>
            <person name="Smith M.E."/>
        </authorList>
    </citation>
    <scope>NUCLEOTIDE SEQUENCE</scope>
    <source>
        <strain evidence="2">BCRC 34381</strain>
    </source>
</reference>
<evidence type="ECO:0000313" key="3">
    <source>
        <dbReference type="Proteomes" id="UP001143981"/>
    </source>
</evidence>
<gene>
    <name evidence="2" type="ORF">LPJ61_006724</name>
</gene>
<dbReference type="OrthoDB" id="5578464at2759"/>
<feature type="chain" id="PRO_5040844409" evidence="1">
    <location>
        <begin position="18"/>
        <end position="98"/>
    </location>
</feature>
<keyword evidence="1" id="KW-0732">Signal</keyword>
<name>A0A9W7XTN5_9FUNG</name>
<accession>A0A9W7XTN5</accession>
<proteinExistence type="predicted"/>
<organism evidence="2 3">
    <name type="scientific">Coemansia biformis</name>
    <dbReference type="NCBI Taxonomy" id="1286918"/>
    <lineage>
        <taxon>Eukaryota</taxon>
        <taxon>Fungi</taxon>
        <taxon>Fungi incertae sedis</taxon>
        <taxon>Zoopagomycota</taxon>
        <taxon>Kickxellomycotina</taxon>
        <taxon>Kickxellomycetes</taxon>
        <taxon>Kickxellales</taxon>
        <taxon>Kickxellaceae</taxon>
        <taxon>Coemansia</taxon>
    </lineage>
</organism>